<dbReference type="PANTHER" id="PTHR35732">
    <property type="entry name" value="OS10G0545100 PROTEIN"/>
    <property type="match status" value="1"/>
</dbReference>
<protein>
    <recommendedName>
        <fullName evidence="3">DUF3783 domain-containing protein</fullName>
    </recommendedName>
</protein>
<name>A0A5K8A404_9BACT</name>
<proteinExistence type="predicted"/>
<dbReference type="PANTHER" id="PTHR35732:SF1">
    <property type="entry name" value="OS10G0545100 PROTEIN"/>
    <property type="match status" value="1"/>
</dbReference>
<dbReference type="InterPro" id="IPR016621">
    <property type="entry name" value="UCP014543"/>
</dbReference>
<evidence type="ECO:0008006" key="3">
    <source>
        <dbReference type="Google" id="ProtNLM"/>
    </source>
</evidence>
<dbReference type="Pfam" id="PF12646">
    <property type="entry name" value="DUF3783"/>
    <property type="match status" value="1"/>
</dbReference>
<gene>
    <name evidence="1" type="ORF">DSCOOX_02640</name>
</gene>
<reference evidence="1 2" key="1">
    <citation type="submission" date="2019-11" db="EMBL/GenBank/DDBJ databases">
        <title>Comparative genomics of hydrocarbon-degrading Desulfosarcina strains.</title>
        <authorList>
            <person name="Watanabe M."/>
            <person name="Kojima H."/>
            <person name="Fukui M."/>
        </authorList>
    </citation>
    <scope>NUCLEOTIDE SEQUENCE [LARGE SCALE GENOMIC DNA]</scope>
    <source>
        <strain evidence="2">oXyS1</strain>
    </source>
</reference>
<dbReference type="Proteomes" id="UP000422108">
    <property type="component" value="Chromosome"/>
</dbReference>
<evidence type="ECO:0000313" key="2">
    <source>
        <dbReference type="Proteomes" id="UP000422108"/>
    </source>
</evidence>
<dbReference type="AlphaFoldDB" id="A0A5K8A404"/>
<evidence type="ECO:0000313" key="1">
    <source>
        <dbReference type="EMBL" id="BBO87084.1"/>
    </source>
</evidence>
<dbReference type="RefSeq" id="WP_155308578.1">
    <property type="nucleotide sequence ID" value="NZ_AP021879.1"/>
</dbReference>
<organism evidence="1 2">
    <name type="scientific">Desulfosarcina ovata subsp. ovata</name>
    <dbReference type="NCBI Taxonomy" id="2752305"/>
    <lineage>
        <taxon>Bacteria</taxon>
        <taxon>Pseudomonadati</taxon>
        <taxon>Thermodesulfobacteriota</taxon>
        <taxon>Desulfobacteria</taxon>
        <taxon>Desulfobacterales</taxon>
        <taxon>Desulfosarcinaceae</taxon>
        <taxon>Desulfosarcina</taxon>
    </lineage>
</organism>
<sequence>MTDATFEKVQHSDTPMYGPSRLLLCGFPAPSQGKFKIVLEMAGLGHVPVVWASEADRQAPLKELLALPDDSGRDVDSTLPRAVIVSGITENQLHELMDTCRKTGMQQALWAALTPTSETWPLGRLLGELQSERRALSRRKTQPPV</sequence>
<accession>A0A5K8A404</accession>
<keyword evidence="2" id="KW-1185">Reference proteome</keyword>
<dbReference type="EMBL" id="AP021879">
    <property type="protein sequence ID" value="BBO87084.1"/>
    <property type="molecule type" value="Genomic_DNA"/>
</dbReference>